<name>A0A284QPJ3_ARMOS</name>
<feature type="transmembrane region" description="Helical" evidence="5">
    <location>
        <begin position="79"/>
        <end position="96"/>
    </location>
</feature>
<feature type="transmembrane region" description="Helical" evidence="5">
    <location>
        <begin position="128"/>
        <end position="148"/>
    </location>
</feature>
<keyword evidence="7" id="KW-1185">Reference proteome</keyword>
<keyword evidence="4 5" id="KW-0472">Membrane</keyword>
<dbReference type="AlphaFoldDB" id="A0A284QPJ3"/>
<comment type="subcellular location">
    <subcellularLocation>
        <location evidence="1">Membrane</location>
        <topology evidence="1">Multi-pass membrane protein</topology>
    </subcellularLocation>
</comment>
<evidence type="ECO:0000256" key="1">
    <source>
        <dbReference type="ARBA" id="ARBA00004141"/>
    </source>
</evidence>
<organism evidence="6 7">
    <name type="scientific">Armillaria ostoyae</name>
    <name type="common">Armillaria root rot fungus</name>
    <dbReference type="NCBI Taxonomy" id="47428"/>
    <lineage>
        <taxon>Eukaryota</taxon>
        <taxon>Fungi</taxon>
        <taxon>Dikarya</taxon>
        <taxon>Basidiomycota</taxon>
        <taxon>Agaricomycotina</taxon>
        <taxon>Agaricomycetes</taxon>
        <taxon>Agaricomycetidae</taxon>
        <taxon>Agaricales</taxon>
        <taxon>Marasmiineae</taxon>
        <taxon>Physalacriaceae</taxon>
        <taxon>Armillaria</taxon>
    </lineage>
</organism>
<dbReference type="OrthoDB" id="196103at2759"/>
<dbReference type="GO" id="GO:0016020">
    <property type="term" value="C:membrane"/>
    <property type="evidence" value="ECO:0007669"/>
    <property type="project" value="UniProtKB-SubCell"/>
</dbReference>
<dbReference type="PANTHER" id="PTHR23294">
    <property type="entry name" value="ET TRANSLATION PRODUCT-RELATED"/>
    <property type="match status" value="1"/>
</dbReference>
<feature type="transmembrane region" description="Helical" evidence="5">
    <location>
        <begin position="388"/>
        <end position="407"/>
    </location>
</feature>
<accession>A0A284QPJ3</accession>
<dbReference type="InterPro" id="IPR051617">
    <property type="entry name" value="UNC-93-like_regulator"/>
</dbReference>
<feature type="transmembrane region" description="Helical" evidence="5">
    <location>
        <begin position="43"/>
        <end position="67"/>
    </location>
</feature>
<proteinExistence type="predicted"/>
<keyword evidence="3 5" id="KW-1133">Transmembrane helix</keyword>
<feature type="transmembrane region" description="Helical" evidence="5">
    <location>
        <begin position="169"/>
        <end position="190"/>
    </location>
</feature>
<feature type="transmembrane region" description="Helical" evidence="5">
    <location>
        <begin position="450"/>
        <end position="471"/>
    </location>
</feature>
<dbReference type="Pfam" id="PF05978">
    <property type="entry name" value="UNC-93"/>
    <property type="match status" value="1"/>
</dbReference>
<dbReference type="InterPro" id="IPR010291">
    <property type="entry name" value="Ion_channel_UNC-93"/>
</dbReference>
<dbReference type="EMBL" id="FUEG01000001">
    <property type="protein sequence ID" value="SJK98363.1"/>
    <property type="molecule type" value="Genomic_DNA"/>
</dbReference>
<feature type="transmembrane region" description="Helical" evidence="5">
    <location>
        <begin position="245"/>
        <end position="266"/>
    </location>
</feature>
<dbReference type="Gene3D" id="1.20.1250.20">
    <property type="entry name" value="MFS general substrate transporter like domains"/>
    <property type="match status" value="1"/>
</dbReference>
<evidence type="ECO:0000313" key="7">
    <source>
        <dbReference type="Proteomes" id="UP000219338"/>
    </source>
</evidence>
<feature type="transmembrane region" description="Helical" evidence="5">
    <location>
        <begin position="341"/>
        <end position="360"/>
    </location>
</feature>
<feature type="transmembrane region" description="Helical" evidence="5">
    <location>
        <begin position="103"/>
        <end position="122"/>
    </location>
</feature>
<dbReference type="Proteomes" id="UP000219338">
    <property type="component" value="Unassembled WGS sequence"/>
</dbReference>
<feature type="transmembrane region" description="Helical" evidence="5">
    <location>
        <begin position="312"/>
        <end position="329"/>
    </location>
</feature>
<evidence type="ECO:0000256" key="4">
    <source>
        <dbReference type="ARBA" id="ARBA00023136"/>
    </source>
</evidence>
<reference evidence="7" key="1">
    <citation type="journal article" date="2017" name="Nat. Ecol. Evol.">
        <title>Genome expansion and lineage-specific genetic innovations in the forest pathogenic fungi Armillaria.</title>
        <authorList>
            <person name="Sipos G."/>
            <person name="Prasanna A.N."/>
            <person name="Walter M.C."/>
            <person name="O'Connor E."/>
            <person name="Balint B."/>
            <person name="Krizsan K."/>
            <person name="Kiss B."/>
            <person name="Hess J."/>
            <person name="Varga T."/>
            <person name="Slot J."/>
            <person name="Riley R."/>
            <person name="Boka B."/>
            <person name="Rigling D."/>
            <person name="Barry K."/>
            <person name="Lee J."/>
            <person name="Mihaltcheva S."/>
            <person name="LaButti K."/>
            <person name="Lipzen A."/>
            <person name="Waldron R."/>
            <person name="Moloney N.M."/>
            <person name="Sperisen C."/>
            <person name="Kredics L."/>
            <person name="Vagvoelgyi C."/>
            <person name="Patrignani A."/>
            <person name="Fitzpatrick D."/>
            <person name="Nagy I."/>
            <person name="Doyle S."/>
            <person name="Anderson J.B."/>
            <person name="Grigoriev I.V."/>
            <person name="Gueldener U."/>
            <person name="Muensterkoetter M."/>
            <person name="Nagy L.G."/>
        </authorList>
    </citation>
    <scope>NUCLEOTIDE SEQUENCE [LARGE SCALE GENOMIC DNA]</scope>
    <source>
        <strain evidence="7">C18/9</strain>
    </source>
</reference>
<evidence type="ECO:0000256" key="3">
    <source>
        <dbReference type="ARBA" id="ARBA00022989"/>
    </source>
</evidence>
<dbReference type="SUPFAM" id="SSF103473">
    <property type="entry name" value="MFS general substrate transporter"/>
    <property type="match status" value="1"/>
</dbReference>
<gene>
    <name evidence="6" type="ORF">ARMOST_01628</name>
</gene>
<dbReference type="PANTHER" id="PTHR23294:SF59">
    <property type="entry name" value="UNC93-LIKE PROTEIN C922.05C"/>
    <property type="match status" value="1"/>
</dbReference>
<keyword evidence="2 5" id="KW-0812">Transmembrane</keyword>
<dbReference type="OMA" id="MICDADK"/>
<evidence type="ECO:0000313" key="6">
    <source>
        <dbReference type="EMBL" id="SJK98363.1"/>
    </source>
</evidence>
<protein>
    <submittedName>
        <fullName evidence="6">Related to DUF895 domain membrane protein</fullName>
    </submittedName>
</protein>
<evidence type="ECO:0000256" key="2">
    <source>
        <dbReference type="ARBA" id="ARBA00022692"/>
    </source>
</evidence>
<feature type="transmembrane region" description="Helical" evidence="5">
    <location>
        <begin position="202"/>
        <end position="220"/>
    </location>
</feature>
<sequence length="510" mass="56230">MAEPVVDHEKAYDSSDEVHGPRPVIYEQPTGLKGFYMNPVTQVAMLGVVCFMGPGLFNALTGLGAGGQVDSQTNSNANSALYSTFAAMGFFAGSINNILGPKLTLLIGTMGYSLYIGSYLAMNIHSDAGGFVVGAGAVLGLCAGLLWTAQGSLMMAYPTEEQKGKFIGIFWSIFNLGGVVGASVAAGRNWKSTANGVDNGTYIGFLILTLIGVLVPLLMVNPNRMIRSDGTKVTTPRQPSWKTEFMGLFITLKTDPMIVLLFPMFFTSNWFYTWRQFLDLPQFDSHELIPSTEFSGFNGALFSIRARSLNNVCYWISQIIGSVLIGLLLDRKSLSRRARAFSGWTALFLMVFVVHIWGYFYQKQYTRETVPPESSKMDIYDHGYAGRVVFYIFCGILDAMWQTTAYWLMGAMSNDPSKLAFFAGFYKSLQSAAAAGIWRADAVKVPYMNIFISTWVLLVSGLVFALPMLILRVKNHTDLEDEVMARMDDQGHIRPAEEVAAETSNKEHTP</sequence>
<evidence type="ECO:0000256" key="5">
    <source>
        <dbReference type="SAM" id="Phobius"/>
    </source>
</evidence>
<dbReference type="InterPro" id="IPR036259">
    <property type="entry name" value="MFS_trans_sf"/>
</dbReference>